<proteinExistence type="predicted"/>
<dbReference type="OrthoDB" id="10638942at2759"/>
<dbReference type="EMBL" id="NPIC01000001">
    <property type="protein sequence ID" value="RDL41720.1"/>
    <property type="molecule type" value="Genomic_DNA"/>
</dbReference>
<feature type="compositionally biased region" description="Polar residues" evidence="1">
    <location>
        <begin position="65"/>
        <end position="74"/>
    </location>
</feature>
<dbReference type="Proteomes" id="UP000254866">
    <property type="component" value="Unassembled WGS sequence"/>
</dbReference>
<dbReference type="AlphaFoldDB" id="A0A370U1R4"/>
<reference evidence="2 3" key="1">
    <citation type="journal article" date="2018" name="IMA Fungus">
        <title>IMA Genome-F 9: Draft genome sequence of Annulohypoxylon stygium, Aspergillus mulundensis, Berkeleyomyces basicola (syn. Thielaviopsis basicola), Ceratocystis smalleyi, two Cercospora beticola strains, Coleophoma cylindrospora, Fusarium fracticaudum, Phialophora cf. hyalina, and Morchella septimelata.</title>
        <authorList>
            <person name="Wingfield B.D."/>
            <person name="Bills G.F."/>
            <person name="Dong Y."/>
            <person name="Huang W."/>
            <person name="Nel W.J."/>
            <person name="Swalarsk-Parry B.S."/>
            <person name="Vaghefi N."/>
            <person name="Wilken P.M."/>
            <person name="An Z."/>
            <person name="de Beer Z.W."/>
            <person name="De Vos L."/>
            <person name="Chen L."/>
            <person name="Duong T.A."/>
            <person name="Gao Y."/>
            <person name="Hammerbacher A."/>
            <person name="Kikkert J.R."/>
            <person name="Li Y."/>
            <person name="Li H."/>
            <person name="Li K."/>
            <person name="Li Q."/>
            <person name="Liu X."/>
            <person name="Ma X."/>
            <person name="Naidoo K."/>
            <person name="Pethybridge S.J."/>
            <person name="Sun J."/>
            <person name="Steenkamp E.T."/>
            <person name="van der Nest M.A."/>
            <person name="van Wyk S."/>
            <person name="Wingfield M.J."/>
            <person name="Xiong C."/>
            <person name="Yue Q."/>
            <person name="Zhang X."/>
        </authorList>
    </citation>
    <scope>NUCLEOTIDE SEQUENCE [LARGE SCALE GENOMIC DNA]</scope>
    <source>
        <strain evidence="2 3">BP 5553</strain>
    </source>
</reference>
<evidence type="ECO:0000256" key="1">
    <source>
        <dbReference type="SAM" id="MobiDB-lite"/>
    </source>
</evidence>
<accession>A0A370U1R4</accession>
<evidence type="ECO:0000313" key="3">
    <source>
        <dbReference type="Proteomes" id="UP000254866"/>
    </source>
</evidence>
<sequence length="223" mass="25246">MKLPPPDKDISKTDLWPTAPPGTESLSHRIIEARTDILLAMIQEIRLDTASIKTLLVSQQRRRSSAGTPANPSDLNEAYGEHMSTLDDAERAQIIQNLVETTTLTEAIQFALTLYMEKNKAIYARRCKGTIMGGEAVKDLISKHCMSLEEEERKQLDDWDQNKWSGSFLDAQRRMKKKGDKQVGEKAKEKENTEAEAEVVGETSRQASKRRRQQISDSEDEEI</sequence>
<feature type="compositionally biased region" description="Basic and acidic residues" evidence="1">
    <location>
        <begin position="1"/>
        <end position="12"/>
    </location>
</feature>
<comment type="caution">
    <text evidence="2">The sequence shown here is derived from an EMBL/GenBank/DDBJ whole genome shotgun (WGS) entry which is preliminary data.</text>
</comment>
<feature type="region of interest" description="Disordered" evidence="1">
    <location>
        <begin position="170"/>
        <end position="223"/>
    </location>
</feature>
<dbReference type="RefSeq" id="XP_031874376.1">
    <property type="nucleotide sequence ID" value="XM_032010322.1"/>
</dbReference>
<dbReference type="GeneID" id="43594548"/>
<feature type="region of interest" description="Disordered" evidence="1">
    <location>
        <begin position="1"/>
        <end position="23"/>
    </location>
</feature>
<organism evidence="2 3">
    <name type="scientific">Venustampulla echinocandica</name>
    <dbReference type="NCBI Taxonomy" id="2656787"/>
    <lineage>
        <taxon>Eukaryota</taxon>
        <taxon>Fungi</taxon>
        <taxon>Dikarya</taxon>
        <taxon>Ascomycota</taxon>
        <taxon>Pezizomycotina</taxon>
        <taxon>Leotiomycetes</taxon>
        <taxon>Helotiales</taxon>
        <taxon>Pleuroascaceae</taxon>
        <taxon>Venustampulla</taxon>
    </lineage>
</organism>
<feature type="compositionally biased region" description="Basic and acidic residues" evidence="1">
    <location>
        <begin position="180"/>
        <end position="193"/>
    </location>
</feature>
<name>A0A370U1R4_9HELO</name>
<evidence type="ECO:0000313" key="2">
    <source>
        <dbReference type="EMBL" id="RDL41720.1"/>
    </source>
</evidence>
<feature type="region of interest" description="Disordered" evidence="1">
    <location>
        <begin position="59"/>
        <end position="78"/>
    </location>
</feature>
<protein>
    <submittedName>
        <fullName evidence="2">Uncharacterized protein</fullName>
    </submittedName>
</protein>
<gene>
    <name evidence="2" type="ORF">BP5553_01699</name>
</gene>
<keyword evidence="3" id="KW-1185">Reference proteome</keyword>